<evidence type="ECO:0000256" key="2">
    <source>
        <dbReference type="ARBA" id="ARBA00022741"/>
    </source>
</evidence>
<feature type="compositionally biased region" description="Acidic residues" evidence="4">
    <location>
        <begin position="76"/>
        <end position="86"/>
    </location>
</feature>
<proteinExistence type="inferred from homology"/>
<dbReference type="GO" id="GO:0005524">
    <property type="term" value="F:ATP binding"/>
    <property type="evidence" value="ECO:0007669"/>
    <property type="project" value="UniProtKB-KW"/>
</dbReference>
<dbReference type="GO" id="GO:0140662">
    <property type="term" value="F:ATP-dependent protein folding chaperone"/>
    <property type="evidence" value="ECO:0007669"/>
    <property type="project" value="InterPro"/>
</dbReference>
<organism evidence="5 6">
    <name type="scientific">Carpinus fangiana</name>
    <dbReference type="NCBI Taxonomy" id="176857"/>
    <lineage>
        <taxon>Eukaryota</taxon>
        <taxon>Viridiplantae</taxon>
        <taxon>Streptophyta</taxon>
        <taxon>Embryophyta</taxon>
        <taxon>Tracheophyta</taxon>
        <taxon>Spermatophyta</taxon>
        <taxon>Magnoliopsida</taxon>
        <taxon>eudicotyledons</taxon>
        <taxon>Gunneridae</taxon>
        <taxon>Pentapetalae</taxon>
        <taxon>rosids</taxon>
        <taxon>fabids</taxon>
        <taxon>Fagales</taxon>
        <taxon>Betulaceae</taxon>
        <taxon>Carpinus</taxon>
    </lineage>
</organism>
<feature type="region of interest" description="Disordered" evidence="4">
    <location>
        <begin position="162"/>
        <end position="182"/>
    </location>
</feature>
<dbReference type="PRINTS" id="PR00301">
    <property type="entry name" value="HEATSHOCK70"/>
</dbReference>
<accession>A0A660KRK4</accession>
<keyword evidence="2" id="KW-0547">Nucleotide-binding</keyword>
<comment type="similarity">
    <text evidence="1">Belongs to the heat shock protein 70 family.</text>
</comment>
<evidence type="ECO:0000313" key="5">
    <source>
        <dbReference type="EMBL" id="KAE8039032.1"/>
    </source>
</evidence>
<dbReference type="InterPro" id="IPR043129">
    <property type="entry name" value="ATPase_NBD"/>
</dbReference>
<dbReference type="FunFam" id="3.30.420.40:FF:000028">
    <property type="entry name" value="heat shock 70 kDa protein-like"/>
    <property type="match status" value="1"/>
</dbReference>
<dbReference type="AlphaFoldDB" id="A0A660KRK4"/>
<feature type="region of interest" description="Disordered" evidence="4">
    <location>
        <begin position="76"/>
        <end position="105"/>
    </location>
</feature>
<reference evidence="5 6" key="1">
    <citation type="submission" date="2019-06" db="EMBL/GenBank/DDBJ databases">
        <title>A chromosomal-level reference genome of Carpinus fangiana (Coryloideae, Betulaceae).</title>
        <authorList>
            <person name="Yang X."/>
            <person name="Wang Z."/>
            <person name="Zhang L."/>
            <person name="Hao G."/>
            <person name="Liu J."/>
            <person name="Yang Y."/>
        </authorList>
    </citation>
    <scope>NUCLEOTIDE SEQUENCE [LARGE SCALE GENOMIC DNA]</scope>
    <source>
        <strain evidence="5">Cfa_2016G</strain>
        <tissue evidence="5">Leaf</tissue>
    </source>
</reference>
<dbReference type="EMBL" id="CM017324">
    <property type="protein sequence ID" value="KAE8039032.1"/>
    <property type="molecule type" value="Genomic_DNA"/>
</dbReference>
<dbReference type="SUPFAM" id="SSF53067">
    <property type="entry name" value="Actin-like ATPase domain"/>
    <property type="match status" value="1"/>
</dbReference>
<dbReference type="Gene3D" id="3.30.420.40">
    <property type="match status" value="1"/>
</dbReference>
<protein>
    <submittedName>
        <fullName evidence="5">Uncharacterized protein</fullName>
    </submittedName>
</protein>
<name>A0A660KRK4_9ROSI</name>
<evidence type="ECO:0000256" key="3">
    <source>
        <dbReference type="ARBA" id="ARBA00022840"/>
    </source>
</evidence>
<dbReference type="PANTHER" id="PTHR19375">
    <property type="entry name" value="HEAT SHOCK PROTEIN 70KDA"/>
    <property type="match status" value="1"/>
</dbReference>
<dbReference type="OrthoDB" id="3789372at2759"/>
<dbReference type="SUPFAM" id="SSF100934">
    <property type="entry name" value="Heat shock protein 70kD (HSP70), C-terminal subdomain"/>
    <property type="match status" value="1"/>
</dbReference>
<dbReference type="InterPro" id="IPR013126">
    <property type="entry name" value="Hsp_70_fam"/>
</dbReference>
<evidence type="ECO:0000313" key="6">
    <source>
        <dbReference type="Proteomes" id="UP000327013"/>
    </source>
</evidence>
<sequence>MAGKGQGPAIGIDLGTCYSCVAVWKHNRVEIIPNDIGNRKTPSFVAFNETHRLIGHAAMDQAATNPANTVFVTQEEDKDQAQEVDEPYVAQDEEHKKKKNIEEEDKKAEKEIIKNEVHKEEIDKVVKKDEMAMDGARQEDKGPEREIKNQAQEVEKYMAQDEEHKKEEMAMGGATQEDKEPKREIIKNQAQEAEIHIAQDEEHKKAETIPEDREHGKKVVAKKALENCAYYMRYRIQDVKNALAETEDAIEQTIHWLGRNQLVEAHEFDKRMKDLEGICYPFIAKMYQGAGSGSGKS</sequence>
<keyword evidence="6" id="KW-1185">Reference proteome</keyword>
<keyword evidence="3" id="KW-0067">ATP-binding</keyword>
<gene>
    <name evidence="5" type="ORF">FH972_011482</name>
</gene>
<dbReference type="Gene3D" id="1.20.1270.10">
    <property type="match status" value="1"/>
</dbReference>
<evidence type="ECO:0000256" key="4">
    <source>
        <dbReference type="SAM" id="MobiDB-lite"/>
    </source>
</evidence>
<feature type="compositionally biased region" description="Basic and acidic residues" evidence="4">
    <location>
        <begin position="92"/>
        <end position="105"/>
    </location>
</feature>
<dbReference type="Pfam" id="PF00012">
    <property type="entry name" value="HSP70"/>
    <property type="match status" value="1"/>
</dbReference>
<dbReference type="InterPro" id="IPR029048">
    <property type="entry name" value="HSP70_C_sf"/>
</dbReference>
<dbReference type="Proteomes" id="UP000327013">
    <property type="component" value="Chromosome 4"/>
</dbReference>
<evidence type="ECO:0000256" key="1">
    <source>
        <dbReference type="ARBA" id="ARBA00007381"/>
    </source>
</evidence>